<keyword evidence="2" id="KW-0808">Transferase</keyword>
<sequence length="401" mass="45111">MSIIQTMWQNEVERKLDRILNDVDFIKNRTSSYLGRNESLTYLKDETPIFVNTDDIGCPLNFINGGMYEEEEWGVFLSYRTPDGIALDVGANLGVYSLRLAPYLRQGRIHAFEPNDRIRQLFSRSVFLNGYTHIIDINSCAISNRDGEASLSLPKDHAGGGSLEGGDGNGDVVQVRTLDSVLPEGTSVSMIKLDVEGHELKALTGMLPVLERSPKAVLLFEKLAADSDIADDLFELLGSLGYQIYAIAGTTIRRTDHAEFTTTGGYFLAGRPERIEEGGLERNFVDIFPCDFNILNGGMENGAYRSQARDRREGDILFHGPYWYLPRGAYRLTIDGEINGSFDLDISERFGYKVESLHLTPGRNEYDFIAYRDLTKFEFVLRTGNKSGEFSLNKMRLRRMG</sequence>
<dbReference type="SMR" id="F0JDY0"/>
<organism evidence="2 3">
    <name type="scientific">Pseudodesulfovibrio mercurii</name>
    <dbReference type="NCBI Taxonomy" id="641491"/>
    <lineage>
        <taxon>Bacteria</taxon>
        <taxon>Pseudomonadati</taxon>
        <taxon>Thermodesulfobacteriota</taxon>
        <taxon>Desulfovibrionia</taxon>
        <taxon>Desulfovibrionales</taxon>
        <taxon>Desulfovibrionaceae</taxon>
    </lineage>
</organism>
<keyword evidence="3" id="KW-1185">Reference proteome</keyword>
<dbReference type="PANTHER" id="PTHR34203:SF15">
    <property type="entry name" value="SLL1173 PROTEIN"/>
    <property type="match status" value="1"/>
</dbReference>
<gene>
    <name evidence="2" type="ORF">DND132_0203</name>
</gene>
<dbReference type="InterPro" id="IPR052514">
    <property type="entry name" value="SAM-dependent_MTase"/>
</dbReference>
<accession>F0JDY0</accession>
<reference evidence="2 3" key="1">
    <citation type="journal article" date="2011" name="J. Bacteriol.">
        <title>Genome sequence of the mercury-methylating strain Desulfovibrio desulfuricans ND132.</title>
        <authorList>
            <person name="Brown S.D."/>
            <person name="Gilmour C.C."/>
            <person name="Kucken A.M."/>
            <person name="Wall J.D."/>
            <person name="Elias D.A."/>
            <person name="Brandt C.C."/>
            <person name="Podar M."/>
            <person name="Chertkov O."/>
            <person name="Held B."/>
            <person name="Bruce D.C."/>
            <person name="Detter J.C."/>
            <person name="Tapia R."/>
            <person name="Han C.S."/>
            <person name="Goodwin L.A."/>
            <person name="Cheng J.F."/>
            <person name="Pitluck S."/>
            <person name="Woyke T."/>
            <person name="Mikhailova N."/>
            <person name="Ivanova N.N."/>
            <person name="Han J."/>
            <person name="Lucas S."/>
            <person name="Lapidus A.L."/>
            <person name="Land M.L."/>
            <person name="Hauser L.J."/>
            <person name="Palumbo A.V."/>
        </authorList>
    </citation>
    <scope>NUCLEOTIDE SEQUENCE [LARGE SCALE GENOMIC DNA]</scope>
    <source>
        <strain evidence="2 3">ND132</strain>
    </source>
</reference>
<dbReference type="GO" id="GO:0032259">
    <property type="term" value="P:methylation"/>
    <property type="evidence" value="ECO:0007669"/>
    <property type="project" value="UniProtKB-KW"/>
</dbReference>
<dbReference type="Proteomes" id="UP000007845">
    <property type="component" value="Chromosome"/>
</dbReference>
<dbReference type="EMBL" id="CP003220">
    <property type="protein sequence ID" value="EGB13420.1"/>
    <property type="molecule type" value="Genomic_DNA"/>
</dbReference>
<proteinExistence type="predicted"/>
<dbReference type="InterPro" id="IPR029063">
    <property type="entry name" value="SAM-dependent_MTases_sf"/>
</dbReference>
<dbReference type="HOGENOM" id="CLU_686478_0_0_7"/>
<keyword evidence="2" id="KW-0489">Methyltransferase</keyword>
<dbReference type="KEGG" id="ddn:DND132_0203"/>
<dbReference type="RefSeq" id="WP_014320848.1">
    <property type="nucleotide sequence ID" value="NC_016803.1"/>
</dbReference>
<dbReference type="InterPro" id="IPR006342">
    <property type="entry name" value="FkbM_mtfrase"/>
</dbReference>
<evidence type="ECO:0000313" key="2">
    <source>
        <dbReference type="EMBL" id="EGB13420.1"/>
    </source>
</evidence>
<evidence type="ECO:0000313" key="3">
    <source>
        <dbReference type="Proteomes" id="UP000007845"/>
    </source>
</evidence>
<dbReference type="NCBIfam" id="TIGR01444">
    <property type="entry name" value="fkbM_fam"/>
    <property type="match status" value="1"/>
</dbReference>
<dbReference type="AlphaFoldDB" id="F0JDY0"/>
<name>F0JDY0_9BACT</name>
<evidence type="ECO:0000259" key="1">
    <source>
        <dbReference type="Pfam" id="PF05050"/>
    </source>
</evidence>
<dbReference type="GO" id="GO:0008168">
    <property type="term" value="F:methyltransferase activity"/>
    <property type="evidence" value="ECO:0007669"/>
    <property type="project" value="UniProtKB-KW"/>
</dbReference>
<dbReference type="eggNOG" id="COG4123">
    <property type="taxonomic scope" value="Bacteria"/>
</dbReference>
<dbReference type="STRING" id="641491.DND132_0203"/>
<feature type="domain" description="Methyltransferase FkbM" evidence="1">
    <location>
        <begin position="88"/>
        <end position="243"/>
    </location>
</feature>
<dbReference type="PANTHER" id="PTHR34203">
    <property type="entry name" value="METHYLTRANSFERASE, FKBM FAMILY PROTEIN"/>
    <property type="match status" value="1"/>
</dbReference>
<dbReference type="Gene3D" id="3.40.50.150">
    <property type="entry name" value="Vaccinia Virus protein VP39"/>
    <property type="match status" value="1"/>
</dbReference>
<protein>
    <submittedName>
        <fullName evidence="2">Methyltransferase FkbM family</fullName>
    </submittedName>
</protein>
<dbReference type="Pfam" id="PF05050">
    <property type="entry name" value="Methyltransf_21"/>
    <property type="match status" value="1"/>
</dbReference>
<dbReference type="SUPFAM" id="SSF53335">
    <property type="entry name" value="S-adenosyl-L-methionine-dependent methyltransferases"/>
    <property type="match status" value="1"/>
</dbReference>